<dbReference type="AlphaFoldDB" id="A0A7W5AME1"/>
<accession>A0A7W5AME1</accession>
<evidence type="ECO:0000313" key="1">
    <source>
        <dbReference type="EMBL" id="MBB3098953.1"/>
    </source>
</evidence>
<gene>
    <name evidence="1" type="ORF">FHR83_006659</name>
</gene>
<keyword evidence="2" id="KW-1185">Reference proteome</keyword>
<sequence length="169" mass="18815">MSDYAYRNTDPDAIAAWHTTAQRHREASNQALTGAKAIGKNKGLMAQRSIGEQEFVGLAPIDPTDPPEGWRYVRDRFEPRRGKAGDDARAWLKSVQLPDLRDVMQQHGLPKILFKGGMMRAPAMFEHDGAVYALYSAQPDDIGPLWEPIRLSEFYAAQEASDETSRAAA</sequence>
<dbReference type="EMBL" id="JACHXF010000017">
    <property type="protein sequence ID" value="MBB3098953.1"/>
    <property type="molecule type" value="Genomic_DNA"/>
</dbReference>
<dbReference type="RefSeq" id="WP_183225042.1">
    <property type="nucleotide sequence ID" value="NZ_BMPW01000020.1"/>
</dbReference>
<dbReference type="Proteomes" id="UP000590749">
    <property type="component" value="Unassembled WGS sequence"/>
</dbReference>
<protein>
    <submittedName>
        <fullName evidence="1">Uncharacterized protein</fullName>
    </submittedName>
</protein>
<proteinExistence type="predicted"/>
<evidence type="ECO:0000313" key="2">
    <source>
        <dbReference type="Proteomes" id="UP000590749"/>
    </source>
</evidence>
<name>A0A7W5AME1_9ACTN</name>
<comment type="caution">
    <text evidence="1">The sequence shown here is derived from an EMBL/GenBank/DDBJ whole genome shotgun (WGS) entry which is preliminary data.</text>
</comment>
<reference evidence="1 2" key="1">
    <citation type="submission" date="2020-08" db="EMBL/GenBank/DDBJ databases">
        <title>Genomic Encyclopedia of Type Strains, Phase III (KMG-III): the genomes of soil and plant-associated and newly described type strains.</title>
        <authorList>
            <person name="Whitman W."/>
        </authorList>
    </citation>
    <scope>NUCLEOTIDE SEQUENCE [LARGE SCALE GENOMIC DNA]</scope>
    <source>
        <strain evidence="1 2">CECT 3287</strain>
    </source>
</reference>
<organism evidence="1 2">
    <name type="scientific">Actinoplanes campanulatus</name>
    <dbReference type="NCBI Taxonomy" id="113559"/>
    <lineage>
        <taxon>Bacteria</taxon>
        <taxon>Bacillati</taxon>
        <taxon>Actinomycetota</taxon>
        <taxon>Actinomycetes</taxon>
        <taxon>Micromonosporales</taxon>
        <taxon>Micromonosporaceae</taxon>
        <taxon>Actinoplanes</taxon>
    </lineage>
</organism>